<gene>
    <name evidence="6" type="ORF">S12H4_48552</name>
</gene>
<proteinExistence type="inferred from homology"/>
<name>X1UYQ5_9ZZZZ</name>
<dbReference type="AlphaFoldDB" id="X1UYQ5"/>
<protein>
    <recommendedName>
        <fullName evidence="5">Sulfatase N-terminal domain-containing protein</fullName>
    </recommendedName>
</protein>
<feature type="non-terminal residue" evidence="6">
    <location>
        <position position="176"/>
    </location>
</feature>
<keyword evidence="2" id="KW-0479">Metal-binding</keyword>
<dbReference type="SUPFAM" id="SSF53649">
    <property type="entry name" value="Alkaline phosphatase-like"/>
    <property type="match status" value="1"/>
</dbReference>
<sequence length="176" mass="19587">MAQITRRDFTKLAVTGGACAVYNTALPQPVTAKPQDFPGRPNVILIMTDDQGYGELGCHGNTKIKTPSLDRFYEESIRLRRFFVSPTCSPTRAALLTGRHEFKCGISHTILGRSLLKEDEVTIAEVLREAGYRTGIFGKWHLGDNYPCRPMDRGFEECLYHGGGGITQTPDYWGNS</sequence>
<feature type="domain" description="Sulfatase N-terminal" evidence="5">
    <location>
        <begin position="41"/>
        <end position="157"/>
    </location>
</feature>
<evidence type="ECO:0000256" key="3">
    <source>
        <dbReference type="ARBA" id="ARBA00022801"/>
    </source>
</evidence>
<dbReference type="Gene3D" id="3.40.720.10">
    <property type="entry name" value="Alkaline Phosphatase, subunit A"/>
    <property type="match status" value="1"/>
</dbReference>
<dbReference type="InterPro" id="IPR000917">
    <property type="entry name" value="Sulfatase_N"/>
</dbReference>
<organism evidence="6">
    <name type="scientific">marine sediment metagenome</name>
    <dbReference type="NCBI Taxonomy" id="412755"/>
    <lineage>
        <taxon>unclassified sequences</taxon>
        <taxon>metagenomes</taxon>
        <taxon>ecological metagenomes</taxon>
    </lineage>
</organism>
<keyword evidence="4" id="KW-0106">Calcium</keyword>
<evidence type="ECO:0000256" key="2">
    <source>
        <dbReference type="ARBA" id="ARBA00022723"/>
    </source>
</evidence>
<dbReference type="InterPro" id="IPR017850">
    <property type="entry name" value="Alkaline_phosphatase_core_sf"/>
</dbReference>
<dbReference type="PROSITE" id="PS00523">
    <property type="entry name" value="SULFATASE_1"/>
    <property type="match status" value="1"/>
</dbReference>
<reference evidence="6" key="1">
    <citation type="journal article" date="2014" name="Front. Microbiol.">
        <title>High frequency of phylogenetically diverse reductive dehalogenase-homologous genes in deep subseafloor sedimentary metagenomes.</title>
        <authorList>
            <person name="Kawai M."/>
            <person name="Futagami T."/>
            <person name="Toyoda A."/>
            <person name="Takaki Y."/>
            <person name="Nishi S."/>
            <person name="Hori S."/>
            <person name="Arai W."/>
            <person name="Tsubouchi T."/>
            <person name="Morono Y."/>
            <person name="Uchiyama I."/>
            <person name="Ito T."/>
            <person name="Fujiyama A."/>
            <person name="Inagaki F."/>
            <person name="Takami H."/>
        </authorList>
    </citation>
    <scope>NUCLEOTIDE SEQUENCE</scope>
    <source>
        <strain evidence="6">Expedition CK06-06</strain>
    </source>
</reference>
<dbReference type="PANTHER" id="PTHR42693">
    <property type="entry name" value="ARYLSULFATASE FAMILY MEMBER"/>
    <property type="match status" value="1"/>
</dbReference>
<dbReference type="GO" id="GO:0004065">
    <property type="term" value="F:arylsulfatase activity"/>
    <property type="evidence" value="ECO:0007669"/>
    <property type="project" value="TreeGrafter"/>
</dbReference>
<evidence type="ECO:0000256" key="1">
    <source>
        <dbReference type="ARBA" id="ARBA00008779"/>
    </source>
</evidence>
<dbReference type="InterPro" id="IPR006311">
    <property type="entry name" value="TAT_signal"/>
</dbReference>
<keyword evidence="3" id="KW-0378">Hydrolase</keyword>
<comment type="similarity">
    <text evidence="1">Belongs to the sulfatase family.</text>
</comment>
<dbReference type="GO" id="GO:0046872">
    <property type="term" value="F:metal ion binding"/>
    <property type="evidence" value="ECO:0007669"/>
    <property type="project" value="UniProtKB-KW"/>
</dbReference>
<dbReference type="InterPro" id="IPR050738">
    <property type="entry name" value="Sulfatase"/>
</dbReference>
<comment type="caution">
    <text evidence="6">The sequence shown here is derived from an EMBL/GenBank/DDBJ whole genome shotgun (WGS) entry which is preliminary data.</text>
</comment>
<evidence type="ECO:0000256" key="4">
    <source>
        <dbReference type="ARBA" id="ARBA00022837"/>
    </source>
</evidence>
<dbReference type="Pfam" id="PF00884">
    <property type="entry name" value="Sulfatase"/>
    <property type="match status" value="1"/>
</dbReference>
<dbReference type="EMBL" id="BARW01030356">
    <property type="protein sequence ID" value="GAJ05021.1"/>
    <property type="molecule type" value="Genomic_DNA"/>
</dbReference>
<dbReference type="PANTHER" id="PTHR42693:SF53">
    <property type="entry name" value="ENDO-4-O-SULFATASE"/>
    <property type="match status" value="1"/>
</dbReference>
<evidence type="ECO:0000313" key="6">
    <source>
        <dbReference type="EMBL" id="GAJ05021.1"/>
    </source>
</evidence>
<dbReference type="InterPro" id="IPR024607">
    <property type="entry name" value="Sulfatase_CS"/>
</dbReference>
<dbReference type="PROSITE" id="PS51318">
    <property type="entry name" value="TAT"/>
    <property type="match status" value="1"/>
</dbReference>
<evidence type="ECO:0000259" key="5">
    <source>
        <dbReference type="Pfam" id="PF00884"/>
    </source>
</evidence>
<accession>X1UYQ5</accession>